<evidence type="ECO:0000256" key="4">
    <source>
        <dbReference type="ARBA" id="ARBA00023163"/>
    </source>
</evidence>
<organism evidence="10 11">
    <name type="scientific">Vicia faba</name>
    <name type="common">Broad bean</name>
    <name type="synonym">Faba vulgaris</name>
    <dbReference type="NCBI Taxonomy" id="3906"/>
    <lineage>
        <taxon>Eukaryota</taxon>
        <taxon>Viridiplantae</taxon>
        <taxon>Streptophyta</taxon>
        <taxon>Embryophyta</taxon>
        <taxon>Tracheophyta</taxon>
        <taxon>Spermatophyta</taxon>
        <taxon>Magnoliopsida</taxon>
        <taxon>eudicotyledons</taxon>
        <taxon>Gunneridae</taxon>
        <taxon>Pentapetalae</taxon>
        <taxon>rosids</taxon>
        <taxon>fabids</taxon>
        <taxon>Fabales</taxon>
        <taxon>Fabaceae</taxon>
        <taxon>Papilionoideae</taxon>
        <taxon>50 kb inversion clade</taxon>
        <taxon>NPAAA clade</taxon>
        <taxon>Hologalegina</taxon>
        <taxon>IRL clade</taxon>
        <taxon>Fabeae</taxon>
        <taxon>Vicia</taxon>
    </lineage>
</organism>
<feature type="compositionally biased region" description="Basic and acidic residues" evidence="6">
    <location>
        <begin position="97"/>
        <end position="106"/>
    </location>
</feature>
<evidence type="ECO:0000256" key="3">
    <source>
        <dbReference type="ARBA" id="ARBA00023125"/>
    </source>
</evidence>
<dbReference type="PANTHER" id="PTHR44042:SF66">
    <property type="entry name" value="MYB FAMILY TRANSCRIPTION FACTOR"/>
    <property type="match status" value="1"/>
</dbReference>
<dbReference type="Gene3D" id="1.10.10.60">
    <property type="entry name" value="Homeodomain-like"/>
    <property type="match status" value="2"/>
</dbReference>
<keyword evidence="3" id="KW-0238">DNA-binding</keyword>
<dbReference type="SUPFAM" id="SSF46689">
    <property type="entry name" value="Homeodomain-like"/>
    <property type="match status" value="2"/>
</dbReference>
<protein>
    <submittedName>
        <fullName evidence="10">Uncharacterized protein</fullName>
    </submittedName>
</protein>
<sequence>MGELGGFGKWSREQDMAFENALANYPEDAVDRWGKIADVVPGKSLEEIMRHYQLLVEDVSLIESGNVPLPCYDSSPEGSTKRARGKGAVKKGANGSKSDKDRRKGIPWTEDEHRLFLIGLEKYGDGDWRSISRRCVVTRTPTQVASHAQKYKIRQKSMNEKKERRRRSSIHDVTLEKNVDIPGPQVPITGQSSDPAASSAGESATQVPPAPATEMIAAAAPAEMFAAAPPAEMFVAAPSAGIRTLDNPPAPPAGIRTIDNLPAPPAGIYAAPRIWQPVGGPVVSADGTTPVNLTASGHTAYGRVPVSGTAIQEAPMNFSSLKYLMQQTSTRM</sequence>
<feature type="domain" description="Myb-like" evidence="7">
    <location>
        <begin position="8"/>
        <end position="56"/>
    </location>
</feature>
<evidence type="ECO:0000256" key="5">
    <source>
        <dbReference type="ARBA" id="ARBA00023242"/>
    </source>
</evidence>
<dbReference type="GO" id="GO:0005634">
    <property type="term" value="C:nucleus"/>
    <property type="evidence" value="ECO:0007669"/>
    <property type="project" value="UniProtKB-SubCell"/>
</dbReference>
<keyword evidence="11" id="KW-1185">Reference proteome</keyword>
<dbReference type="InterPro" id="IPR006447">
    <property type="entry name" value="Myb_dom_plants"/>
</dbReference>
<comment type="subcellular location">
    <subcellularLocation>
        <location evidence="1">Nucleus</location>
    </subcellularLocation>
</comment>
<feature type="compositionally biased region" description="Polar residues" evidence="6">
    <location>
        <begin position="188"/>
        <end position="206"/>
    </location>
</feature>
<dbReference type="NCBIfam" id="TIGR01557">
    <property type="entry name" value="myb_SHAQKYF"/>
    <property type="match status" value="1"/>
</dbReference>
<gene>
    <name evidence="10" type="ORF">VFH_IV085240</name>
</gene>
<name>A0AAV1ADV7_VICFA</name>
<feature type="region of interest" description="Disordered" evidence="6">
    <location>
        <begin position="72"/>
        <end position="106"/>
    </location>
</feature>
<dbReference type="PANTHER" id="PTHR44042">
    <property type="entry name" value="DUPLICATED HOMEODOMAIN-LIKE SUPERFAMILY PROTEIN-RELATED"/>
    <property type="match status" value="1"/>
</dbReference>
<dbReference type="InterPro" id="IPR001005">
    <property type="entry name" value="SANT/Myb"/>
</dbReference>
<feature type="domain" description="SANT" evidence="8">
    <location>
        <begin position="108"/>
        <end position="156"/>
    </location>
</feature>
<dbReference type="Pfam" id="PF00249">
    <property type="entry name" value="Myb_DNA-binding"/>
    <property type="match status" value="2"/>
</dbReference>
<evidence type="ECO:0000256" key="6">
    <source>
        <dbReference type="SAM" id="MobiDB-lite"/>
    </source>
</evidence>
<evidence type="ECO:0000259" key="9">
    <source>
        <dbReference type="PROSITE" id="PS51294"/>
    </source>
</evidence>
<dbReference type="PROSITE" id="PS51293">
    <property type="entry name" value="SANT"/>
    <property type="match status" value="1"/>
</dbReference>
<proteinExistence type="predicted"/>
<dbReference type="SMART" id="SM00717">
    <property type="entry name" value="SANT"/>
    <property type="match status" value="2"/>
</dbReference>
<dbReference type="InterPro" id="IPR009057">
    <property type="entry name" value="Homeodomain-like_sf"/>
</dbReference>
<dbReference type="InterPro" id="IPR017930">
    <property type="entry name" value="Myb_dom"/>
</dbReference>
<dbReference type="GO" id="GO:0003677">
    <property type="term" value="F:DNA binding"/>
    <property type="evidence" value="ECO:0007669"/>
    <property type="project" value="UniProtKB-KW"/>
</dbReference>
<keyword evidence="2" id="KW-0805">Transcription regulation</keyword>
<dbReference type="PROSITE" id="PS50090">
    <property type="entry name" value="MYB_LIKE"/>
    <property type="match status" value="2"/>
</dbReference>
<feature type="compositionally biased region" description="Basic and acidic residues" evidence="6">
    <location>
        <begin position="169"/>
        <end position="179"/>
    </location>
</feature>
<dbReference type="Proteomes" id="UP001157006">
    <property type="component" value="Chromosome 4"/>
</dbReference>
<evidence type="ECO:0000259" key="8">
    <source>
        <dbReference type="PROSITE" id="PS51293"/>
    </source>
</evidence>
<dbReference type="PROSITE" id="PS51294">
    <property type="entry name" value="HTH_MYB"/>
    <property type="match status" value="1"/>
</dbReference>
<feature type="region of interest" description="Disordered" evidence="6">
    <location>
        <begin position="146"/>
        <end position="209"/>
    </location>
</feature>
<evidence type="ECO:0000256" key="1">
    <source>
        <dbReference type="ARBA" id="ARBA00004123"/>
    </source>
</evidence>
<reference evidence="10 11" key="1">
    <citation type="submission" date="2023-01" db="EMBL/GenBank/DDBJ databases">
        <authorList>
            <person name="Kreplak J."/>
        </authorList>
    </citation>
    <scope>NUCLEOTIDE SEQUENCE [LARGE SCALE GENOMIC DNA]</scope>
</reference>
<accession>A0AAV1ADV7</accession>
<evidence type="ECO:0000313" key="10">
    <source>
        <dbReference type="EMBL" id="CAI8608456.1"/>
    </source>
</evidence>
<dbReference type="InterPro" id="IPR017884">
    <property type="entry name" value="SANT_dom"/>
</dbReference>
<dbReference type="CDD" id="cd00167">
    <property type="entry name" value="SANT"/>
    <property type="match status" value="2"/>
</dbReference>
<dbReference type="AlphaFoldDB" id="A0AAV1ADV7"/>
<dbReference type="FunFam" id="1.10.10.60:FF:000154">
    <property type="entry name" value="Transcription factor SRM1"/>
    <property type="match status" value="1"/>
</dbReference>
<feature type="domain" description="Myb-like" evidence="7">
    <location>
        <begin position="100"/>
        <end position="152"/>
    </location>
</feature>
<feature type="domain" description="HTH myb-type" evidence="9">
    <location>
        <begin position="99"/>
        <end position="156"/>
    </location>
</feature>
<evidence type="ECO:0000259" key="7">
    <source>
        <dbReference type="PROSITE" id="PS50090"/>
    </source>
</evidence>
<evidence type="ECO:0000313" key="11">
    <source>
        <dbReference type="Proteomes" id="UP001157006"/>
    </source>
</evidence>
<dbReference type="FunFam" id="1.10.10.60:FF:000009">
    <property type="entry name" value="transcription factor MYB1R1"/>
    <property type="match status" value="1"/>
</dbReference>
<keyword evidence="4" id="KW-0804">Transcription</keyword>
<evidence type="ECO:0000256" key="2">
    <source>
        <dbReference type="ARBA" id="ARBA00023015"/>
    </source>
</evidence>
<keyword evidence="5" id="KW-0539">Nucleus</keyword>
<dbReference type="EMBL" id="OX451739">
    <property type="protein sequence ID" value="CAI8608456.1"/>
    <property type="molecule type" value="Genomic_DNA"/>
</dbReference>